<dbReference type="InterPro" id="IPR057326">
    <property type="entry name" value="KR_dom"/>
</dbReference>
<dbReference type="EC" id="1.3.1.28" evidence="6 8"/>
<dbReference type="Gene3D" id="3.40.50.720">
    <property type="entry name" value="NAD(P)-binding Rossmann-like Domain"/>
    <property type="match status" value="1"/>
</dbReference>
<comment type="catalytic activity">
    <reaction evidence="5">
        <text>(2S,3S)-2,3-dihydroxy-2,3-dihydrobenzoate + NAD(+) = 2,3-dihydroxybenzoate + NADH + H(+)</text>
        <dbReference type="Rhea" id="RHEA:23824"/>
        <dbReference type="ChEBI" id="CHEBI:15378"/>
        <dbReference type="ChEBI" id="CHEBI:36654"/>
        <dbReference type="ChEBI" id="CHEBI:57540"/>
        <dbReference type="ChEBI" id="CHEBI:57945"/>
        <dbReference type="ChEBI" id="CHEBI:58764"/>
        <dbReference type="EC" id="1.3.1.28"/>
    </reaction>
</comment>
<dbReference type="EMBL" id="CP030930">
    <property type="protein sequence ID" value="AXI69985.1"/>
    <property type="molecule type" value="Genomic_DNA"/>
</dbReference>
<dbReference type="NCBIfam" id="NF006074">
    <property type="entry name" value="PRK08220.1"/>
    <property type="match status" value="1"/>
</dbReference>
<name>A0AAD0Q0J0_9ACTN</name>
<reference evidence="12" key="2">
    <citation type="submission" date="2022-07" db="EMBL/GenBank/DDBJ databases">
        <title>Genomic of Streptomyces cavourensis F2.</title>
        <authorList>
            <person name="Hu S."/>
            <person name="Liang W."/>
        </authorList>
    </citation>
    <scope>NUCLEOTIDE SEQUENCE</scope>
    <source>
        <strain evidence="12">F2</strain>
    </source>
</reference>
<dbReference type="Pfam" id="PF00106">
    <property type="entry name" value="adh_short"/>
    <property type="match status" value="1"/>
</dbReference>
<dbReference type="GO" id="GO:0019290">
    <property type="term" value="P:siderophore biosynthetic process"/>
    <property type="evidence" value="ECO:0007669"/>
    <property type="project" value="InterPro"/>
</dbReference>
<dbReference type="PRINTS" id="PR00081">
    <property type="entry name" value="GDHRDH"/>
</dbReference>
<evidence type="ECO:0000256" key="7">
    <source>
        <dbReference type="ARBA" id="ARBA00067530"/>
    </source>
</evidence>
<dbReference type="InterPro" id="IPR002347">
    <property type="entry name" value="SDR_fam"/>
</dbReference>
<dbReference type="FunFam" id="3.40.50.720:FF:000160">
    <property type="entry name" value="2,3-dihydro-2,3-dihydroxybenzoate dehydrogenase"/>
    <property type="match status" value="1"/>
</dbReference>
<dbReference type="GO" id="GO:0008667">
    <property type="term" value="F:2,3-dihydro-2,3-dihydroxybenzoate dehydrogenase activity"/>
    <property type="evidence" value="ECO:0007669"/>
    <property type="project" value="UniProtKB-UniRule"/>
</dbReference>
<feature type="domain" description="Ketoreductase" evidence="10">
    <location>
        <begin position="15"/>
        <end position="206"/>
    </location>
</feature>
<proteinExistence type="inferred from homology"/>
<gene>
    <name evidence="11" type="ORF">DTW94_00820</name>
    <name evidence="12" type="ORF">NLU04_17435</name>
</gene>
<keyword evidence="14" id="KW-1185">Reference proteome</keyword>
<dbReference type="PROSITE" id="PS00061">
    <property type="entry name" value="ADH_SHORT"/>
    <property type="match status" value="1"/>
</dbReference>
<dbReference type="RefSeq" id="WP_114928744.1">
    <property type="nucleotide sequence ID" value="NZ_CP024957.1"/>
</dbReference>
<protein>
    <recommendedName>
        <fullName evidence="7 8">2,3-dihydro-2,3-dihydroxybenzoate dehydrogenase</fullName>
        <ecNumber evidence="6 8">1.3.1.28</ecNumber>
    </recommendedName>
</protein>
<evidence type="ECO:0000256" key="4">
    <source>
        <dbReference type="ARBA" id="ARBA00023027"/>
    </source>
</evidence>
<dbReference type="SMART" id="SM00822">
    <property type="entry name" value="PKS_KR"/>
    <property type="match status" value="1"/>
</dbReference>
<accession>A0AAD0Q0J0</accession>
<sequence>MPEYIPGRSGEFAGRTALVTGAGQGIGAAVAELLADLGAQVAATDRAGHSIEALAADWPRRQEKLSAGERSAGRLEPYVMDVTDRVAVENTVARVEDQLGPVDILVNVAGILRTGPATTLSAQDWADTFAVNTTGVFQVSQAVAPLMVTRKTGCIVTVGSNAAGIPRTGMAAYAASKAAAAMFTKCLGLELARSGVRCNVVAPGSTDTAMQRALWTDPGAEARVIDGDPSTYRTGIPLGRIAEPGDIAQAVAFLASDRARHITLQELYVDGGATLR</sequence>
<keyword evidence="3 11" id="KW-0560">Oxidoreductase</keyword>
<dbReference type="SUPFAM" id="SSF51735">
    <property type="entry name" value="NAD(P)-binding Rossmann-fold domains"/>
    <property type="match status" value="1"/>
</dbReference>
<evidence type="ECO:0000313" key="12">
    <source>
        <dbReference type="EMBL" id="UTR80134.1"/>
    </source>
</evidence>
<evidence type="ECO:0000256" key="2">
    <source>
        <dbReference type="ARBA" id="ARBA00006484"/>
    </source>
</evidence>
<evidence type="ECO:0000313" key="11">
    <source>
        <dbReference type="EMBL" id="AXI69985.1"/>
    </source>
</evidence>
<evidence type="ECO:0000256" key="5">
    <source>
        <dbReference type="ARBA" id="ARBA00052874"/>
    </source>
</evidence>
<comment type="similarity">
    <text evidence="2 9">Belongs to the short-chain dehydrogenases/reductases (SDR) family.</text>
</comment>
<evidence type="ECO:0000313" key="14">
    <source>
        <dbReference type="Proteomes" id="UP001058236"/>
    </source>
</evidence>
<dbReference type="PANTHER" id="PTHR42760:SF115">
    <property type="entry name" value="3-OXOACYL-[ACYL-CARRIER-PROTEIN] REDUCTASE FABG"/>
    <property type="match status" value="1"/>
</dbReference>
<evidence type="ECO:0000256" key="3">
    <source>
        <dbReference type="ARBA" id="ARBA00023002"/>
    </source>
</evidence>
<dbReference type="KEGG" id="scav:CVT27_00810"/>
<dbReference type="GO" id="GO:0016616">
    <property type="term" value="F:oxidoreductase activity, acting on the CH-OH group of donors, NAD or NADP as acceptor"/>
    <property type="evidence" value="ECO:0007669"/>
    <property type="project" value="TreeGrafter"/>
</dbReference>
<evidence type="ECO:0000256" key="9">
    <source>
        <dbReference type="RuleBase" id="RU000363"/>
    </source>
</evidence>
<dbReference type="EMBL" id="CP101397">
    <property type="protein sequence ID" value="UTR80134.1"/>
    <property type="molecule type" value="Genomic_DNA"/>
</dbReference>
<keyword evidence="4" id="KW-0520">NAD</keyword>
<organism evidence="11 13">
    <name type="scientific">Streptomyces cavourensis</name>
    <dbReference type="NCBI Taxonomy" id="67258"/>
    <lineage>
        <taxon>Bacteria</taxon>
        <taxon>Bacillati</taxon>
        <taxon>Actinomycetota</taxon>
        <taxon>Actinomycetes</taxon>
        <taxon>Kitasatosporales</taxon>
        <taxon>Streptomycetaceae</taxon>
        <taxon>Streptomyces</taxon>
    </lineage>
</organism>
<evidence type="ECO:0000259" key="10">
    <source>
        <dbReference type="SMART" id="SM00822"/>
    </source>
</evidence>
<evidence type="ECO:0000256" key="8">
    <source>
        <dbReference type="NCBIfam" id="TIGR04316"/>
    </source>
</evidence>
<dbReference type="NCBIfam" id="TIGR04316">
    <property type="entry name" value="dhbA_paeA"/>
    <property type="match status" value="1"/>
</dbReference>
<evidence type="ECO:0000256" key="1">
    <source>
        <dbReference type="ARBA" id="ARBA00004924"/>
    </source>
</evidence>
<dbReference type="Proteomes" id="UP001058236">
    <property type="component" value="Chromosome"/>
</dbReference>
<dbReference type="PRINTS" id="PR00080">
    <property type="entry name" value="SDRFAMILY"/>
</dbReference>
<dbReference type="InterPro" id="IPR036291">
    <property type="entry name" value="NAD(P)-bd_dom_sf"/>
</dbReference>
<comment type="pathway">
    <text evidence="1">Siderophore biosynthesis.</text>
</comment>
<dbReference type="InterPro" id="IPR020904">
    <property type="entry name" value="Sc_DH/Rdtase_CS"/>
</dbReference>
<reference evidence="11 13" key="1">
    <citation type="submission" date="2018-07" db="EMBL/GenBank/DDBJ databases">
        <title>Complete genome sequence of soil actinomycete Streptomyces cavourensis tj430.</title>
        <authorList>
            <person name="Wang P."/>
            <person name="Huang Y."/>
        </authorList>
    </citation>
    <scope>NUCLEOTIDE SEQUENCE [LARGE SCALE GENOMIC DNA]</scope>
    <source>
        <strain evidence="11 13">TJ430</strain>
    </source>
</reference>
<dbReference type="InterPro" id="IPR003560">
    <property type="entry name" value="DHB_DH"/>
</dbReference>
<dbReference type="AlphaFoldDB" id="A0AAD0Q0J0"/>
<dbReference type="PANTHER" id="PTHR42760">
    <property type="entry name" value="SHORT-CHAIN DEHYDROGENASES/REDUCTASES FAMILY MEMBER"/>
    <property type="match status" value="1"/>
</dbReference>
<evidence type="ECO:0000313" key="13">
    <source>
        <dbReference type="Proteomes" id="UP000253779"/>
    </source>
</evidence>
<dbReference type="Proteomes" id="UP000253779">
    <property type="component" value="Chromosome"/>
</dbReference>
<evidence type="ECO:0000256" key="6">
    <source>
        <dbReference type="ARBA" id="ARBA00066334"/>
    </source>
</evidence>